<evidence type="ECO:0000256" key="2">
    <source>
        <dbReference type="ARBA" id="ARBA00023272"/>
    </source>
</evidence>
<protein>
    <submittedName>
        <fullName evidence="4">Uncharacterized protein</fullName>
    </submittedName>
</protein>
<evidence type="ECO:0000313" key="4">
    <source>
        <dbReference type="Ensembl" id="ENSJHYP00000020999.1"/>
    </source>
</evidence>
<accession>A0A8C5JN28</accession>
<evidence type="ECO:0000256" key="1">
    <source>
        <dbReference type="ARBA" id="ARBA00007775"/>
    </source>
</evidence>
<feature type="compositionally biased region" description="Gly residues" evidence="3">
    <location>
        <begin position="53"/>
        <end position="77"/>
    </location>
</feature>
<evidence type="ECO:0000313" key="5">
    <source>
        <dbReference type="Proteomes" id="UP000694408"/>
    </source>
</evidence>
<dbReference type="Proteomes" id="UP000694408">
    <property type="component" value="Unplaced"/>
</dbReference>
<dbReference type="Ensembl" id="ENSJHYT00000025316.1">
    <property type="protein sequence ID" value="ENSJHYP00000020999.1"/>
    <property type="gene ID" value="ENSJHYG00000015873.1"/>
</dbReference>
<comment type="similarity">
    <text evidence="1">Belongs to the protein phosphatase inhibitor 1 family.</text>
</comment>
<dbReference type="GO" id="GO:0004864">
    <property type="term" value="F:protein phosphatase inhibitor activity"/>
    <property type="evidence" value="ECO:0007669"/>
    <property type="project" value="UniProtKB-KW"/>
</dbReference>
<keyword evidence="2" id="KW-0650">Protein phosphatase inhibitor</keyword>
<reference evidence="4" key="2">
    <citation type="submission" date="2025-09" db="UniProtKB">
        <authorList>
            <consortium name="Ensembl"/>
        </authorList>
    </citation>
    <scope>IDENTIFICATION</scope>
</reference>
<name>A0A8C5JN28_JUNHY</name>
<dbReference type="Pfam" id="PF05395">
    <property type="entry name" value="DARPP-32"/>
    <property type="match status" value="1"/>
</dbReference>
<dbReference type="OMA" id="PGCRGQD"/>
<dbReference type="InterPro" id="IPR008466">
    <property type="entry name" value="PPP1R1A/B/C"/>
</dbReference>
<proteinExistence type="inferred from homology"/>
<feature type="compositionally biased region" description="Gly residues" evidence="3">
    <location>
        <begin position="33"/>
        <end position="44"/>
    </location>
</feature>
<dbReference type="GO" id="GO:0007165">
    <property type="term" value="P:signal transduction"/>
    <property type="evidence" value="ECO:0007669"/>
    <property type="project" value="InterPro"/>
</dbReference>
<sequence>MENPRKIQFTVPLLEPHLDPEAAEQVRGHRGDTGGTPGGAGGAAGPRRAASRGGSGGLRGAPGGSGGHGPAGGGTAGPGVTRGQRRHEGAAPGAGATRRCPRSPAGPWGGGGRCQGHVPALRDATGTPGTPGPCSGQGRSQHGPALGVTPRGHGRGPPSPSCRLPGVQRGPLGPTSPAGL</sequence>
<reference evidence="4" key="1">
    <citation type="submission" date="2025-08" db="UniProtKB">
        <authorList>
            <consortium name="Ensembl"/>
        </authorList>
    </citation>
    <scope>IDENTIFICATION</scope>
</reference>
<feature type="compositionally biased region" description="Basic and acidic residues" evidence="3">
    <location>
        <begin position="16"/>
        <end position="32"/>
    </location>
</feature>
<organism evidence="4 5">
    <name type="scientific">Junco hyemalis</name>
    <name type="common">Dark-eyed junco</name>
    <dbReference type="NCBI Taxonomy" id="40217"/>
    <lineage>
        <taxon>Eukaryota</taxon>
        <taxon>Metazoa</taxon>
        <taxon>Chordata</taxon>
        <taxon>Craniata</taxon>
        <taxon>Vertebrata</taxon>
        <taxon>Euteleostomi</taxon>
        <taxon>Archelosauria</taxon>
        <taxon>Archosauria</taxon>
        <taxon>Dinosauria</taxon>
        <taxon>Saurischia</taxon>
        <taxon>Theropoda</taxon>
        <taxon>Coelurosauria</taxon>
        <taxon>Aves</taxon>
        <taxon>Neognathae</taxon>
        <taxon>Neoaves</taxon>
        <taxon>Telluraves</taxon>
        <taxon>Australaves</taxon>
        <taxon>Passeriformes</taxon>
        <taxon>Passerellidae</taxon>
        <taxon>Junco</taxon>
    </lineage>
</organism>
<evidence type="ECO:0000256" key="3">
    <source>
        <dbReference type="SAM" id="MobiDB-lite"/>
    </source>
</evidence>
<keyword evidence="5" id="KW-1185">Reference proteome</keyword>
<dbReference type="AlphaFoldDB" id="A0A8C5JN28"/>
<feature type="region of interest" description="Disordered" evidence="3">
    <location>
        <begin position="1"/>
        <end position="180"/>
    </location>
</feature>